<evidence type="ECO:0000313" key="2">
    <source>
        <dbReference type="Proteomes" id="UP000704068"/>
    </source>
</evidence>
<dbReference type="Proteomes" id="UP000704068">
    <property type="component" value="Unassembled WGS sequence"/>
</dbReference>
<dbReference type="InterPro" id="IPR025346">
    <property type="entry name" value="DUF4250"/>
</dbReference>
<proteinExistence type="predicted"/>
<name>A0A929WZA9_9BACT</name>
<evidence type="ECO:0000313" key="1">
    <source>
        <dbReference type="EMBL" id="MBF0969656.1"/>
    </source>
</evidence>
<reference evidence="1" key="1">
    <citation type="submission" date="2020-04" db="EMBL/GenBank/DDBJ databases">
        <title>Deep metagenomics examines the oral microbiome during advanced dental caries in children, revealing novel taxa and co-occurrences with host molecules.</title>
        <authorList>
            <person name="Baker J.L."/>
            <person name="Morton J.T."/>
            <person name="Dinis M."/>
            <person name="Alvarez R."/>
            <person name="Tran N.C."/>
            <person name="Knight R."/>
            <person name="Edlund A."/>
        </authorList>
    </citation>
    <scope>NUCLEOTIDE SEQUENCE</scope>
    <source>
        <strain evidence="1">JCVI_34_bin.1</strain>
    </source>
</reference>
<dbReference type="Pfam" id="PF14056">
    <property type="entry name" value="DUF4250"/>
    <property type="match status" value="1"/>
</dbReference>
<accession>A0A929WZA9</accession>
<dbReference type="RefSeq" id="WP_237777444.1">
    <property type="nucleotide sequence ID" value="NZ_CAUPQF010000001.1"/>
</dbReference>
<comment type="caution">
    <text evidence="1">The sequence shown here is derived from an EMBL/GenBank/DDBJ whole genome shotgun (WGS) entry which is preliminary data.</text>
</comment>
<dbReference type="AlphaFoldDB" id="A0A929WZA9"/>
<organism evidence="1 2">
    <name type="scientific">Alloprevotella tannerae</name>
    <dbReference type="NCBI Taxonomy" id="76122"/>
    <lineage>
        <taxon>Bacteria</taxon>
        <taxon>Pseudomonadati</taxon>
        <taxon>Bacteroidota</taxon>
        <taxon>Bacteroidia</taxon>
        <taxon>Bacteroidales</taxon>
        <taxon>Prevotellaceae</taxon>
        <taxon>Alloprevotella</taxon>
    </lineage>
</organism>
<gene>
    <name evidence="1" type="ORF">HXK21_01240</name>
</gene>
<protein>
    <submittedName>
        <fullName evidence="1">DUF4250 domain-containing protein</fullName>
    </submittedName>
</protein>
<sequence>MELPKDPAMLFSVINMKLRDDYGSLDELCRKMDIDQGWLTQTLAAAGFEYSKANNKFW</sequence>
<dbReference type="EMBL" id="JABZGR010000002">
    <property type="protein sequence ID" value="MBF0969656.1"/>
    <property type="molecule type" value="Genomic_DNA"/>
</dbReference>